<evidence type="ECO:0000313" key="3">
    <source>
        <dbReference type="Proteomes" id="UP001529510"/>
    </source>
</evidence>
<feature type="region of interest" description="Disordered" evidence="1">
    <location>
        <begin position="1"/>
        <end position="20"/>
    </location>
</feature>
<accession>A0ABD0MKE8</accession>
<dbReference type="AlphaFoldDB" id="A0ABD0MKE8"/>
<protein>
    <submittedName>
        <fullName evidence="2">Uncharacterized protein</fullName>
    </submittedName>
</protein>
<proteinExistence type="predicted"/>
<name>A0ABD0MKE8_CIRMR</name>
<comment type="caution">
    <text evidence="2">The sequence shown here is derived from an EMBL/GenBank/DDBJ whole genome shotgun (WGS) entry which is preliminary data.</text>
</comment>
<organism evidence="2 3">
    <name type="scientific">Cirrhinus mrigala</name>
    <name type="common">Mrigala</name>
    <dbReference type="NCBI Taxonomy" id="683832"/>
    <lineage>
        <taxon>Eukaryota</taxon>
        <taxon>Metazoa</taxon>
        <taxon>Chordata</taxon>
        <taxon>Craniata</taxon>
        <taxon>Vertebrata</taxon>
        <taxon>Euteleostomi</taxon>
        <taxon>Actinopterygii</taxon>
        <taxon>Neopterygii</taxon>
        <taxon>Teleostei</taxon>
        <taxon>Ostariophysi</taxon>
        <taxon>Cypriniformes</taxon>
        <taxon>Cyprinidae</taxon>
        <taxon>Labeoninae</taxon>
        <taxon>Labeonini</taxon>
        <taxon>Cirrhinus</taxon>
    </lineage>
</organism>
<keyword evidence="3" id="KW-1185">Reference proteome</keyword>
<evidence type="ECO:0000256" key="1">
    <source>
        <dbReference type="SAM" id="MobiDB-lite"/>
    </source>
</evidence>
<sequence>MQKTPQNVKPPKIVIPPAGGKFRVDAMSAANNTEKGNGKSEKWCDSSHITPTKGSELKKLKTDDEEVSNVVLLQAITALTGRFDTQDRKMEDLMDQMQKNSVMIAEISKGVEFNAVEIKDCKKENAEINKEIAKLNKTDIELGNRLVEMERYKRRWNLRINGLQEKSDKIHVERFAGSSVSSGSTSGSQIGGCH</sequence>
<dbReference type="Proteomes" id="UP001529510">
    <property type="component" value="Unassembled WGS sequence"/>
</dbReference>
<dbReference type="EMBL" id="JAMKFB020000399">
    <property type="protein sequence ID" value="KAL0149563.1"/>
    <property type="molecule type" value="Genomic_DNA"/>
</dbReference>
<gene>
    <name evidence="2" type="ORF">M9458_055090</name>
</gene>
<reference evidence="2 3" key="1">
    <citation type="submission" date="2024-05" db="EMBL/GenBank/DDBJ databases">
        <title>Genome sequencing and assembly of Indian major carp, Cirrhinus mrigala (Hamilton, 1822).</title>
        <authorList>
            <person name="Mohindra V."/>
            <person name="Chowdhury L.M."/>
            <person name="Lal K."/>
            <person name="Jena J.K."/>
        </authorList>
    </citation>
    <scope>NUCLEOTIDE SEQUENCE [LARGE SCALE GENOMIC DNA]</scope>
    <source>
        <strain evidence="2">CM1030</strain>
        <tissue evidence="2">Blood</tissue>
    </source>
</reference>
<evidence type="ECO:0000313" key="2">
    <source>
        <dbReference type="EMBL" id="KAL0149563.1"/>
    </source>
</evidence>